<dbReference type="InterPro" id="IPR003021">
    <property type="entry name" value="Rad1_Rec1_Rad17"/>
</dbReference>
<keyword evidence="8" id="KW-1185">Reference proteome</keyword>
<keyword evidence="3" id="KW-0227">DNA damage</keyword>
<evidence type="ECO:0000256" key="1">
    <source>
        <dbReference type="ARBA" id="ARBA00004123"/>
    </source>
</evidence>
<dbReference type="AlphaFoldDB" id="A0A5E8BXN3"/>
<dbReference type="Pfam" id="PF02144">
    <property type="entry name" value="Rad1"/>
    <property type="match status" value="2"/>
</dbReference>
<dbReference type="RefSeq" id="XP_031854601.1">
    <property type="nucleotide sequence ID" value="XM_031998710.1"/>
</dbReference>
<keyword evidence="5" id="KW-0539">Nucleus</keyword>
<dbReference type="GO" id="GO:0006281">
    <property type="term" value="P:DNA repair"/>
    <property type="evidence" value="ECO:0007669"/>
    <property type="project" value="UniProtKB-KW"/>
</dbReference>
<comment type="subcellular location">
    <subcellularLocation>
        <location evidence="1">Nucleus</location>
    </subcellularLocation>
</comment>
<feature type="compositionally biased region" description="Low complexity" evidence="6">
    <location>
        <begin position="16"/>
        <end position="30"/>
    </location>
</feature>
<dbReference type="PANTHER" id="PTHR10870">
    <property type="entry name" value="CELL CYCLE CHECKPOINT PROTEIN RAD1"/>
    <property type="match status" value="1"/>
</dbReference>
<dbReference type="Gene3D" id="3.70.10.10">
    <property type="match status" value="2"/>
</dbReference>
<evidence type="ECO:0000256" key="2">
    <source>
        <dbReference type="ARBA" id="ARBA00010991"/>
    </source>
</evidence>
<gene>
    <name evidence="7" type="ORF">SAPINGB_P003995</name>
</gene>
<feature type="compositionally biased region" description="Polar residues" evidence="6">
    <location>
        <begin position="1"/>
        <end position="12"/>
    </location>
</feature>
<evidence type="ECO:0000256" key="6">
    <source>
        <dbReference type="SAM" id="MobiDB-lite"/>
    </source>
</evidence>
<feature type="compositionally biased region" description="Gly residues" evidence="6">
    <location>
        <begin position="270"/>
        <end position="280"/>
    </location>
</feature>
<dbReference type="GO" id="GO:0000077">
    <property type="term" value="P:DNA damage checkpoint signaling"/>
    <property type="evidence" value="ECO:0007669"/>
    <property type="project" value="InterPro"/>
</dbReference>
<sequence>MSLESHNQGQRLQSEKQAASRKASKTATTSFREPNVHDLELDLEGLMDNEHTDPDEHRSSTSPASYNGSENDPSQASFHETGGRDPIDDSEYDFYASTKHIAHVYRALKAIQPAAKVYEGGQGVSGNSYARSMGTGRGNPFTTQSTQRHRKPGDTTQTPGMAGFDLDHDSDGDLSHGAHFATEEEEALARMVSKDVPVTVMIDENGLAFNMGRIHMGIARVYLERALFATYRKSDPDALYTFALPMHRLLQCLKILAASETAASRSGTTRQGGGGGGGGYDDSENDEFTGENSTRRRNPQRPGRARGEDENLRSNMICRIKYKATGDETFVLVFEDGQNMAIKCEFPVLTVDPYSETLPLGSDEEDEINDEYDDEEDEEEDDEEYEEDEEEEVEKEKDLNVSQISDSEEEEEEDNDLFFGRKKDDEKELRKQEREQAREERRKVLREQRRELRKEQRREQRRLEHQTGRVMGLDISNLRFKVLFRGKILAQKLHEMIVLQTSRLQIRASNEAPRLTFVSKAEMSDSAQYFPEEDAFPGIERFYLWTQTEPVRDKSQRTEQEEDEDEEQALDEDVATFWYDFRQLTMAIEGISIGETQNIRCDWNGFMGIQSKYVVDREQRIYIFFDFRFSALHD</sequence>
<name>A0A5E8BXN3_9ASCO</name>
<evidence type="ECO:0000313" key="7">
    <source>
        <dbReference type="EMBL" id="VVT54277.1"/>
    </source>
</evidence>
<reference evidence="7 8" key="1">
    <citation type="submission" date="2019-09" db="EMBL/GenBank/DDBJ databases">
        <authorList>
            <person name="Brejova B."/>
        </authorList>
    </citation>
    <scope>NUCLEOTIDE SEQUENCE [LARGE SCALE GENOMIC DNA]</scope>
</reference>
<evidence type="ECO:0000256" key="4">
    <source>
        <dbReference type="ARBA" id="ARBA00023204"/>
    </source>
</evidence>
<dbReference type="GeneID" id="43582810"/>
<comment type="similarity">
    <text evidence="2">Belongs to the rad1 family.</text>
</comment>
<evidence type="ECO:0000256" key="3">
    <source>
        <dbReference type="ARBA" id="ARBA00022763"/>
    </source>
</evidence>
<feature type="compositionally biased region" description="Polar residues" evidence="6">
    <location>
        <begin position="60"/>
        <end position="78"/>
    </location>
</feature>
<proteinExistence type="inferred from homology"/>
<dbReference type="GO" id="GO:0030896">
    <property type="term" value="C:checkpoint clamp complex"/>
    <property type="evidence" value="ECO:0007669"/>
    <property type="project" value="TreeGrafter"/>
</dbReference>
<dbReference type="Proteomes" id="UP000398389">
    <property type="component" value="Unassembled WGS sequence"/>
</dbReference>
<feature type="region of interest" description="Disordered" evidence="6">
    <location>
        <begin position="1"/>
        <end position="85"/>
    </location>
</feature>
<evidence type="ECO:0000256" key="5">
    <source>
        <dbReference type="ARBA" id="ARBA00023242"/>
    </source>
</evidence>
<feature type="region of interest" description="Disordered" evidence="6">
    <location>
        <begin position="355"/>
        <end position="442"/>
    </location>
</feature>
<protein>
    <submittedName>
        <fullName evidence="7">Uncharacterized protein</fullName>
    </submittedName>
</protein>
<accession>A0A5E8BXN3</accession>
<dbReference type="EMBL" id="CABVLU010000003">
    <property type="protein sequence ID" value="VVT54277.1"/>
    <property type="molecule type" value="Genomic_DNA"/>
</dbReference>
<feature type="region of interest" description="Disordered" evidence="6">
    <location>
        <begin position="132"/>
        <end position="161"/>
    </location>
</feature>
<feature type="compositionally biased region" description="Acidic residues" evidence="6">
    <location>
        <begin position="362"/>
        <end position="393"/>
    </location>
</feature>
<keyword evidence="4" id="KW-0234">DNA repair</keyword>
<organism evidence="7 8">
    <name type="scientific">Magnusiomyces paraingens</name>
    <dbReference type="NCBI Taxonomy" id="2606893"/>
    <lineage>
        <taxon>Eukaryota</taxon>
        <taxon>Fungi</taxon>
        <taxon>Dikarya</taxon>
        <taxon>Ascomycota</taxon>
        <taxon>Saccharomycotina</taxon>
        <taxon>Dipodascomycetes</taxon>
        <taxon>Dipodascales</taxon>
        <taxon>Dipodascaceae</taxon>
        <taxon>Magnusiomyces</taxon>
    </lineage>
</organism>
<dbReference type="PANTHER" id="PTHR10870:SF0">
    <property type="entry name" value="CELL CYCLE CHECKPOINT PROTEIN RAD1"/>
    <property type="match status" value="1"/>
</dbReference>
<feature type="region of interest" description="Disordered" evidence="6">
    <location>
        <begin position="263"/>
        <end position="310"/>
    </location>
</feature>
<feature type="compositionally biased region" description="Basic and acidic residues" evidence="6">
    <location>
        <begin position="48"/>
        <end position="59"/>
    </location>
</feature>
<feature type="compositionally biased region" description="Basic and acidic residues" evidence="6">
    <location>
        <begin position="419"/>
        <end position="442"/>
    </location>
</feature>
<feature type="compositionally biased region" description="Acidic residues" evidence="6">
    <location>
        <begin position="406"/>
        <end position="416"/>
    </location>
</feature>
<evidence type="ECO:0000313" key="8">
    <source>
        <dbReference type="Proteomes" id="UP000398389"/>
    </source>
</evidence>